<proteinExistence type="predicted"/>
<name>A0AB33JXD7_9ACTN</name>
<feature type="transmembrane region" description="Helical" evidence="1">
    <location>
        <begin position="79"/>
        <end position="99"/>
    </location>
</feature>
<accession>A0AB33JXD7</accession>
<keyword evidence="1" id="KW-0812">Transmembrane</keyword>
<dbReference type="RefSeq" id="WP_407990078.1">
    <property type="nucleotide sequence ID" value="NZ_AP035881.2"/>
</dbReference>
<gene>
    <name evidence="2" type="ORF">KCMC57_41550</name>
</gene>
<keyword evidence="1" id="KW-0472">Membrane</keyword>
<dbReference type="EMBL" id="AP035881">
    <property type="protein sequence ID" value="BFP47787.1"/>
    <property type="molecule type" value="Genomic_DNA"/>
</dbReference>
<protein>
    <submittedName>
        <fullName evidence="2">Uncharacterized protein</fullName>
    </submittedName>
</protein>
<sequence length="129" mass="13160">MTPTRSGSLGLSAAALGGVAVWWFSTAYDERHRAVLASCLDLPANTGMRVGAWGVLGFGVVAVALPLGQRLLGRARLGVLAVLAMVAGVALVGTGVFLVTDTLDAGTGRRLCSGAAPLGFDGRSDRYSE</sequence>
<keyword evidence="1" id="KW-1133">Transmembrane helix</keyword>
<organism evidence="2">
    <name type="scientific">Kitasatospora sp. CMC57</name>
    <dbReference type="NCBI Taxonomy" id="3231513"/>
    <lineage>
        <taxon>Bacteria</taxon>
        <taxon>Bacillati</taxon>
        <taxon>Actinomycetota</taxon>
        <taxon>Actinomycetes</taxon>
        <taxon>Kitasatosporales</taxon>
        <taxon>Streptomycetaceae</taxon>
        <taxon>Kitasatospora</taxon>
    </lineage>
</organism>
<evidence type="ECO:0000256" key="1">
    <source>
        <dbReference type="SAM" id="Phobius"/>
    </source>
</evidence>
<evidence type="ECO:0000313" key="2">
    <source>
        <dbReference type="EMBL" id="BFP47787.1"/>
    </source>
</evidence>
<feature type="transmembrane region" description="Helical" evidence="1">
    <location>
        <begin position="50"/>
        <end position="67"/>
    </location>
</feature>
<feature type="transmembrane region" description="Helical" evidence="1">
    <location>
        <begin position="7"/>
        <end position="25"/>
    </location>
</feature>
<reference evidence="2" key="1">
    <citation type="submission" date="2024-07" db="EMBL/GenBank/DDBJ databases">
        <title>Complete genome sequences of cellulolytic bacteria, Kitasatospora sp. CMC57 and Streptomyces sp. CMC78, isolated from Japanese agricultural soil.</title>
        <authorList>
            <person name="Hashimoto T."/>
            <person name="Ito M."/>
            <person name="Iwamoto M."/>
            <person name="Fukahori D."/>
            <person name="Shoda T."/>
            <person name="Sakoda M."/>
            <person name="Morohoshi T."/>
            <person name="Mitsuboshi M."/>
            <person name="Nishizawa T."/>
        </authorList>
    </citation>
    <scope>NUCLEOTIDE SEQUENCE</scope>
    <source>
        <strain evidence="2">CMC57</strain>
    </source>
</reference>
<dbReference type="AlphaFoldDB" id="A0AB33JXD7"/>